<protein>
    <recommendedName>
        <fullName evidence="2">Amidohydrolase-related domain-containing protein</fullName>
    </recommendedName>
</protein>
<feature type="domain" description="Amidohydrolase-related" evidence="2">
    <location>
        <begin position="145"/>
        <end position="313"/>
    </location>
</feature>
<dbReference type="PROSITE" id="PS51257">
    <property type="entry name" value="PROKAR_LIPOPROTEIN"/>
    <property type="match status" value="1"/>
</dbReference>
<dbReference type="RefSeq" id="WP_344477173.1">
    <property type="nucleotide sequence ID" value="NZ_BAAAQX010000009.1"/>
</dbReference>
<feature type="chain" id="PRO_5045469067" description="Amidohydrolase-related domain-containing protein" evidence="1">
    <location>
        <begin position="36"/>
        <end position="368"/>
    </location>
</feature>
<dbReference type="Pfam" id="PF04909">
    <property type="entry name" value="Amidohydro_2"/>
    <property type="match status" value="1"/>
</dbReference>
<name>A0ABN3CHG0_9ACTN</name>
<sequence length="368" mass="41367">MLARIRHPRPPRPASRRRWPAVAIAALACTTLVTAASDAGAACFDRKTQPYTMVVDAHLHYRPFGGPAIPFTEVNGYLAKAGVKYANVFGIGQALPVDSPCTYYLNCPGTPVLPTMNNDYVNAENYTEDKPDDVRLSMSMTFPDLANPAGIPGQIATLDGWYPRIFTWMGEANVMKQALLPNHFEPATKADIEAWAPFMKILRDRNMPITLHSDLGNADNPTQFLGLMREVLQRYPNNKILWAHMGLSRELPAIDTALHQRVLDGLLKRHPNLYLDVSWRILQDLYFSKPGVSESYAAFFDKYSTRVIPGTDFVASRDKSYAVYQEELEVNSRIYQYVNDESFRNIALGQNYFRLLGLRDTAPPVCTS</sequence>
<dbReference type="Proteomes" id="UP001499843">
    <property type="component" value="Unassembled WGS sequence"/>
</dbReference>
<feature type="signal peptide" evidence="1">
    <location>
        <begin position="1"/>
        <end position="35"/>
    </location>
</feature>
<evidence type="ECO:0000259" key="2">
    <source>
        <dbReference type="Pfam" id="PF04909"/>
    </source>
</evidence>
<evidence type="ECO:0000256" key="1">
    <source>
        <dbReference type="SAM" id="SignalP"/>
    </source>
</evidence>
<dbReference type="Gene3D" id="3.20.20.140">
    <property type="entry name" value="Metal-dependent hydrolases"/>
    <property type="match status" value="1"/>
</dbReference>
<dbReference type="EMBL" id="BAAAQX010000009">
    <property type="protein sequence ID" value="GAA2208757.1"/>
    <property type="molecule type" value="Genomic_DNA"/>
</dbReference>
<dbReference type="InterPro" id="IPR032466">
    <property type="entry name" value="Metal_Hydrolase"/>
</dbReference>
<proteinExistence type="predicted"/>
<gene>
    <name evidence="3" type="ORF">GCM10009850_042150</name>
</gene>
<keyword evidence="4" id="KW-1185">Reference proteome</keyword>
<keyword evidence="1" id="KW-0732">Signal</keyword>
<organism evidence="3 4">
    <name type="scientific">Nonomuraea monospora</name>
    <dbReference type="NCBI Taxonomy" id="568818"/>
    <lineage>
        <taxon>Bacteria</taxon>
        <taxon>Bacillati</taxon>
        <taxon>Actinomycetota</taxon>
        <taxon>Actinomycetes</taxon>
        <taxon>Streptosporangiales</taxon>
        <taxon>Streptosporangiaceae</taxon>
        <taxon>Nonomuraea</taxon>
    </lineage>
</organism>
<evidence type="ECO:0000313" key="3">
    <source>
        <dbReference type="EMBL" id="GAA2208757.1"/>
    </source>
</evidence>
<dbReference type="InterPro" id="IPR006680">
    <property type="entry name" value="Amidohydro-rel"/>
</dbReference>
<accession>A0ABN3CHG0</accession>
<evidence type="ECO:0000313" key="4">
    <source>
        <dbReference type="Proteomes" id="UP001499843"/>
    </source>
</evidence>
<reference evidence="3 4" key="1">
    <citation type="journal article" date="2019" name="Int. J. Syst. Evol. Microbiol.">
        <title>The Global Catalogue of Microorganisms (GCM) 10K type strain sequencing project: providing services to taxonomists for standard genome sequencing and annotation.</title>
        <authorList>
            <consortium name="The Broad Institute Genomics Platform"/>
            <consortium name="The Broad Institute Genome Sequencing Center for Infectious Disease"/>
            <person name="Wu L."/>
            <person name="Ma J."/>
        </authorList>
    </citation>
    <scope>NUCLEOTIDE SEQUENCE [LARGE SCALE GENOMIC DNA]</scope>
    <source>
        <strain evidence="3 4">JCM 16114</strain>
    </source>
</reference>
<comment type="caution">
    <text evidence="3">The sequence shown here is derived from an EMBL/GenBank/DDBJ whole genome shotgun (WGS) entry which is preliminary data.</text>
</comment>
<dbReference type="SUPFAM" id="SSF51556">
    <property type="entry name" value="Metallo-dependent hydrolases"/>
    <property type="match status" value="1"/>
</dbReference>